<gene>
    <name evidence="1" type="ORF">L1987_54564</name>
</gene>
<sequence length="112" mass="12547">MPPYTPARRMLPPSEPTSPPPPVIAITTETTIPIREPFAAPPPRVPPPLSPMAAECLPAQPPPDHWPCSPFRSPYIKQNPNWNTPHRSPLLVAVVHHRGAGHLHFKNYHHHR</sequence>
<evidence type="ECO:0000313" key="2">
    <source>
        <dbReference type="Proteomes" id="UP001056120"/>
    </source>
</evidence>
<accession>A0ACB9E857</accession>
<reference evidence="1 2" key="2">
    <citation type="journal article" date="2022" name="Mol. Ecol. Resour.">
        <title>The genomes of chicory, endive, great burdock and yacon provide insights into Asteraceae paleo-polyploidization history and plant inulin production.</title>
        <authorList>
            <person name="Fan W."/>
            <person name="Wang S."/>
            <person name="Wang H."/>
            <person name="Wang A."/>
            <person name="Jiang F."/>
            <person name="Liu H."/>
            <person name="Zhao H."/>
            <person name="Xu D."/>
            <person name="Zhang Y."/>
        </authorList>
    </citation>
    <scope>NUCLEOTIDE SEQUENCE [LARGE SCALE GENOMIC DNA]</scope>
    <source>
        <strain evidence="2">cv. Yunnan</strain>
        <tissue evidence="1">Leaves</tissue>
    </source>
</reference>
<protein>
    <submittedName>
        <fullName evidence="1">Uncharacterized protein</fullName>
    </submittedName>
</protein>
<comment type="caution">
    <text evidence="1">The sequence shown here is derived from an EMBL/GenBank/DDBJ whole genome shotgun (WGS) entry which is preliminary data.</text>
</comment>
<proteinExistence type="predicted"/>
<keyword evidence="2" id="KW-1185">Reference proteome</keyword>
<evidence type="ECO:0000313" key="1">
    <source>
        <dbReference type="EMBL" id="KAI3754773.1"/>
    </source>
</evidence>
<dbReference type="EMBL" id="CM042035">
    <property type="protein sequence ID" value="KAI3754773.1"/>
    <property type="molecule type" value="Genomic_DNA"/>
</dbReference>
<reference evidence="2" key="1">
    <citation type="journal article" date="2022" name="Mol. Ecol. Resour.">
        <title>The genomes of chicory, endive, great burdock and yacon provide insights into Asteraceae palaeo-polyploidization history and plant inulin production.</title>
        <authorList>
            <person name="Fan W."/>
            <person name="Wang S."/>
            <person name="Wang H."/>
            <person name="Wang A."/>
            <person name="Jiang F."/>
            <person name="Liu H."/>
            <person name="Zhao H."/>
            <person name="Xu D."/>
            <person name="Zhang Y."/>
        </authorList>
    </citation>
    <scope>NUCLEOTIDE SEQUENCE [LARGE SCALE GENOMIC DNA]</scope>
    <source>
        <strain evidence="2">cv. Yunnan</strain>
    </source>
</reference>
<name>A0ACB9E857_9ASTR</name>
<organism evidence="1 2">
    <name type="scientific">Smallanthus sonchifolius</name>
    <dbReference type="NCBI Taxonomy" id="185202"/>
    <lineage>
        <taxon>Eukaryota</taxon>
        <taxon>Viridiplantae</taxon>
        <taxon>Streptophyta</taxon>
        <taxon>Embryophyta</taxon>
        <taxon>Tracheophyta</taxon>
        <taxon>Spermatophyta</taxon>
        <taxon>Magnoliopsida</taxon>
        <taxon>eudicotyledons</taxon>
        <taxon>Gunneridae</taxon>
        <taxon>Pentapetalae</taxon>
        <taxon>asterids</taxon>
        <taxon>campanulids</taxon>
        <taxon>Asterales</taxon>
        <taxon>Asteraceae</taxon>
        <taxon>Asteroideae</taxon>
        <taxon>Heliantheae alliance</taxon>
        <taxon>Millerieae</taxon>
        <taxon>Smallanthus</taxon>
    </lineage>
</organism>
<dbReference type="Proteomes" id="UP001056120">
    <property type="component" value="Linkage Group LG18"/>
</dbReference>